<evidence type="ECO:0000256" key="2">
    <source>
        <dbReference type="SAM" id="Phobius"/>
    </source>
</evidence>
<proteinExistence type="predicted"/>
<feature type="region of interest" description="Disordered" evidence="1">
    <location>
        <begin position="1"/>
        <end position="23"/>
    </location>
</feature>
<protein>
    <submittedName>
        <fullName evidence="5">SEA domain-containing protein</fullName>
    </submittedName>
</protein>
<dbReference type="WBParaSite" id="nOo.2.0.1.t08339-RA">
    <property type="protein sequence ID" value="nOo.2.0.1.t08339-RA"/>
    <property type="gene ID" value="nOo.2.0.1.g08339"/>
</dbReference>
<reference evidence="5" key="1">
    <citation type="submission" date="2016-06" db="UniProtKB">
        <authorList>
            <consortium name="WormBaseParasite"/>
        </authorList>
    </citation>
    <scope>IDENTIFICATION</scope>
</reference>
<keyword evidence="4" id="KW-1185">Reference proteome</keyword>
<keyword evidence="2" id="KW-0812">Transmembrane</keyword>
<keyword evidence="2" id="KW-0472">Membrane</keyword>
<dbReference type="AlphaFoldDB" id="A0A182EJQ4"/>
<evidence type="ECO:0000313" key="5">
    <source>
        <dbReference type="WBParaSite" id="nOo.2.0.1.t08339-RA"/>
    </source>
</evidence>
<sequence>MFGLAGKFQRRRESDLEQESNLTTNPRSYLKKSKYGIDNGYKNDSNWSSNWSNDTMSTSVGHPITFEVTRSSRKRLSCMLITVSLLLLLLIIAIILAYAMNVLVIKLPSSSSSTTHQPYSFITSTLSPNSTFEPIPLPNFTFQPFPPPFPTPLPPYKPAIVTLPYPSDRLQKRTLLCQMYILNQADEAYVTHNHFKYRQASQKIQNAIDSQLKQSSLQPYLENVYVWYLYNSGPHLAVEFSIILLVPSHTNIGLTTVKNVFLSILPGIEEQLNGTHIDRNSFSVQYLYN</sequence>
<evidence type="ECO:0000313" key="3">
    <source>
        <dbReference type="EMBL" id="VDK89000.1"/>
    </source>
</evidence>
<dbReference type="OrthoDB" id="5801522at2759"/>
<gene>
    <name evidence="3" type="ORF">NOO_LOCUS8339</name>
</gene>
<evidence type="ECO:0000313" key="4">
    <source>
        <dbReference type="Proteomes" id="UP000271087"/>
    </source>
</evidence>
<dbReference type="InterPro" id="IPR036364">
    <property type="entry name" value="SEA_dom_sf"/>
</dbReference>
<accession>A0A182EJQ4</accession>
<evidence type="ECO:0000256" key="1">
    <source>
        <dbReference type="SAM" id="MobiDB-lite"/>
    </source>
</evidence>
<dbReference type="Proteomes" id="UP000271087">
    <property type="component" value="Unassembled WGS sequence"/>
</dbReference>
<organism evidence="5">
    <name type="scientific">Onchocerca ochengi</name>
    <name type="common">Filarial nematode worm</name>
    <dbReference type="NCBI Taxonomy" id="42157"/>
    <lineage>
        <taxon>Eukaryota</taxon>
        <taxon>Metazoa</taxon>
        <taxon>Ecdysozoa</taxon>
        <taxon>Nematoda</taxon>
        <taxon>Chromadorea</taxon>
        <taxon>Rhabditida</taxon>
        <taxon>Spirurina</taxon>
        <taxon>Spiruromorpha</taxon>
        <taxon>Filarioidea</taxon>
        <taxon>Onchocercidae</taxon>
        <taxon>Onchocerca</taxon>
    </lineage>
</organism>
<dbReference type="EMBL" id="UYRW01003434">
    <property type="protein sequence ID" value="VDK89000.1"/>
    <property type="molecule type" value="Genomic_DNA"/>
</dbReference>
<dbReference type="SUPFAM" id="SSF82671">
    <property type="entry name" value="SEA domain"/>
    <property type="match status" value="1"/>
</dbReference>
<keyword evidence="2" id="KW-1133">Transmembrane helix</keyword>
<name>A0A182EJQ4_ONCOC</name>
<feature type="transmembrane region" description="Helical" evidence="2">
    <location>
        <begin position="78"/>
        <end position="100"/>
    </location>
</feature>
<reference evidence="3 4" key="2">
    <citation type="submission" date="2018-08" db="EMBL/GenBank/DDBJ databases">
        <authorList>
            <person name="Laetsch R D."/>
            <person name="Stevens L."/>
            <person name="Kumar S."/>
            <person name="Blaxter L. M."/>
        </authorList>
    </citation>
    <scope>NUCLEOTIDE SEQUENCE [LARGE SCALE GENOMIC DNA]</scope>
</reference>